<feature type="domain" description="Sulfotransferase" evidence="4">
    <location>
        <begin position="95"/>
        <end position="353"/>
    </location>
</feature>
<proteinExistence type="inferred from homology"/>
<dbReference type="Proteomes" id="UP001652660">
    <property type="component" value="Chromosome 11e"/>
</dbReference>
<keyword evidence="5" id="KW-1185">Reference proteome</keyword>
<dbReference type="InterPro" id="IPR000863">
    <property type="entry name" value="Sulfotransferase_dom"/>
</dbReference>
<protein>
    <recommendedName>
        <fullName evidence="3">Sulfotransferase</fullName>
        <ecNumber evidence="3">2.8.2.-</ecNumber>
    </recommendedName>
</protein>
<gene>
    <name evidence="6" type="primary">LOC113718094</name>
</gene>
<evidence type="ECO:0000256" key="1">
    <source>
        <dbReference type="ARBA" id="ARBA00005771"/>
    </source>
</evidence>
<accession>A0A6P6V828</accession>
<evidence type="ECO:0000313" key="5">
    <source>
        <dbReference type="Proteomes" id="UP001652660"/>
    </source>
</evidence>
<evidence type="ECO:0000259" key="4">
    <source>
        <dbReference type="Pfam" id="PF00685"/>
    </source>
</evidence>
<sequence>MSYHKYSVYQPPDLKSQFLMAIPSLTQNSSSYIEGGDEQTLFNKEKEDDSDQILSVLPRERGWLSEHFHLYQGFWCPTIVLKGLLILQKHFRAQPSDILLATYPKSGTTWLKALLFTITNRTCISHPDQNPLLTANPHELVPTLELYAAANPVNPKPPNSLMHTHIPYNSLPESTKSPGCHIVYVYRDPKDVLVSWWHFVNKLKPEAEPRISLAEAFEKFSKGALPFGPYWNHVLGYWKASIEWPERVFFLRYEDLKKEPCFHTKRLAKFLGQPFTTDKEGESLVSKVVEFCSFKNLSNLDVNKTGSHSVVGFRVIENKTFFREGQVGDSQNYLEREMMDHLDQVTEESFKKFHLKAFSSEDDEKSEVSTAM</sequence>
<dbReference type="OrthoDB" id="205623at2759"/>
<dbReference type="SUPFAM" id="SSF52540">
    <property type="entry name" value="P-loop containing nucleoside triphosphate hydrolases"/>
    <property type="match status" value="1"/>
</dbReference>
<dbReference type="AlphaFoldDB" id="A0A6P6V828"/>
<evidence type="ECO:0000256" key="3">
    <source>
        <dbReference type="RuleBase" id="RU361155"/>
    </source>
</evidence>
<reference evidence="6" key="2">
    <citation type="submission" date="2025-08" db="UniProtKB">
        <authorList>
            <consortium name="RefSeq"/>
        </authorList>
    </citation>
    <scope>IDENTIFICATION</scope>
    <source>
        <tissue evidence="6">Leaves</tissue>
    </source>
</reference>
<organism evidence="5 6">
    <name type="scientific">Coffea arabica</name>
    <name type="common">Arabian coffee</name>
    <dbReference type="NCBI Taxonomy" id="13443"/>
    <lineage>
        <taxon>Eukaryota</taxon>
        <taxon>Viridiplantae</taxon>
        <taxon>Streptophyta</taxon>
        <taxon>Embryophyta</taxon>
        <taxon>Tracheophyta</taxon>
        <taxon>Spermatophyta</taxon>
        <taxon>Magnoliopsida</taxon>
        <taxon>eudicotyledons</taxon>
        <taxon>Gunneridae</taxon>
        <taxon>Pentapetalae</taxon>
        <taxon>asterids</taxon>
        <taxon>lamiids</taxon>
        <taxon>Gentianales</taxon>
        <taxon>Rubiaceae</taxon>
        <taxon>Ixoroideae</taxon>
        <taxon>Gardenieae complex</taxon>
        <taxon>Bertiereae - Coffeeae clade</taxon>
        <taxon>Coffeeae</taxon>
        <taxon>Coffea</taxon>
    </lineage>
</organism>
<name>A0A6P6V828_COFAR</name>
<evidence type="ECO:0000313" key="6">
    <source>
        <dbReference type="RefSeq" id="XP_027098815.1"/>
    </source>
</evidence>
<dbReference type="GeneID" id="113718094"/>
<dbReference type="Pfam" id="PF00685">
    <property type="entry name" value="Sulfotransfer_1"/>
    <property type="match status" value="1"/>
</dbReference>
<reference evidence="5" key="1">
    <citation type="journal article" date="2025" name="Foods">
        <title>Unveiling the Microbial Signatures of Arabica Coffee Cherries: Insights into Ripeness Specific Diversity, Functional Traits, and Implications for Quality and Safety.</title>
        <authorList>
            <consortium name="RefSeq"/>
            <person name="Tenea G.N."/>
            <person name="Cifuentes V."/>
            <person name="Reyes P."/>
            <person name="Cevallos-Vallejos M."/>
        </authorList>
    </citation>
    <scope>NUCLEOTIDE SEQUENCE [LARGE SCALE GENOMIC DNA]</scope>
</reference>
<keyword evidence="2 3" id="KW-0808">Transferase</keyword>
<dbReference type="InterPro" id="IPR027417">
    <property type="entry name" value="P-loop_NTPase"/>
</dbReference>
<comment type="similarity">
    <text evidence="1 3">Belongs to the sulfotransferase 1 family.</text>
</comment>
<dbReference type="EC" id="2.8.2.-" evidence="3"/>
<dbReference type="RefSeq" id="XP_027098815.1">
    <property type="nucleotide sequence ID" value="XM_027243014.1"/>
</dbReference>
<dbReference type="PANTHER" id="PTHR11783">
    <property type="entry name" value="SULFOTRANSFERASE SULT"/>
    <property type="match status" value="1"/>
</dbReference>
<dbReference type="Gene3D" id="3.40.50.300">
    <property type="entry name" value="P-loop containing nucleotide triphosphate hydrolases"/>
    <property type="match status" value="1"/>
</dbReference>
<evidence type="ECO:0000256" key="2">
    <source>
        <dbReference type="ARBA" id="ARBA00022679"/>
    </source>
</evidence>
<dbReference type="GO" id="GO:0008146">
    <property type="term" value="F:sulfotransferase activity"/>
    <property type="evidence" value="ECO:0007669"/>
    <property type="project" value="InterPro"/>
</dbReference>